<evidence type="ECO:0000259" key="2">
    <source>
        <dbReference type="Pfam" id="PF14258"/>
    </source>
</evidence>
<keyword evidence="1" id="KW-0472">Membrane</keyword>
<evidence type="ECO:0000313" key="3">
    <source>
        <dbReference type="EMBL" id="QAY68871.1"/>
    </source>
</evidence>
<keyword evidence="1" id="KW-1133">Transmembrane helix</keyword>
<accession>A0A4V0YFT9</accession>
<keyword evidence="4" id="KW-1185">Reference proteome</keyword>
<dbReference type="EMBL" id="CP035493">
    <property type="protein sequence ID" value="QAY68871.1"/>
    <property type="molecule type" value="Genomic_DNA"/>
</dbReference>
<feature type="domain" description="DUF4350" evidence="2">
    <location>
        <begin position="56"/>
        <end position="232"/>
    </location>
</feature>
<feature type="transmembrane region" description="Helical" evidence="1">
    <location>
        <begin position="27"/>
        <end position="45"/>
    </location>
</feature>
<protein>
    <submittedName>
        <fullName evidence="3">DUF4350 domain-containing protein</fullName>
    </submittedName>
</protein>
<reference evidence="3 4" key="1">
    <citation type="submission" date="2019-01" db="EMBL/GenBank/DDBJ databases">
        <title>Genome sequencing of strain FW10M-9.</title>
        <authorList>
            <person name="Heo J."/>
            <person name="Kim S.-J."/>
            <person name="Kim J.-S."/>
            <person name="Hong S.-B."/>
            <person name="Kwon S.-W."/>
        </authorList>
    </citation>
    <scope>NUCLEOTIDE SEQUENCE [LARGE SCALE GENOMIC DNA]</scope>
    <source>
        <strain evidence="3 4">FW10M-9</strain>
    </source>
</reference>
<dbReference type="KEGG" id="xya:ET471_01440"/>
<name>A0A4V0YFT9_9MICO</name>
<gene>
    <name evidence="3" type="ORF">ET471_01440</name>
</gene>
<dbReference type="InterPro" id="IPR025646">
    <property type="entry name" value="DUF4350"/>
</dbReference>
<evidence type="ECO:0000256" key="1">
    <source>
        <dbReference type="SAM" id="Phobius"/>
    </source>
</evidence>
<keyword evidence="1" id="KW-0812">Transmembrane</keyword>
<dbReference type="Pfam" id="PF14258">
    <property type="entry name" value="DUF4350"/>
    <property type="match status" value="1"/>
</dbReference>
<dbReference type="OrthoDB" id="5241668at2"/>
<organism evidence="3 4">
    <name type="scientific">Xylanimonas protaetiae</name>
    <dbReference type="NCBI Taxonomy" id="2509457"/>
    <lineage>
        <taxon>Bacteria</taxon>
        <taxon>Bacillati</taxon>
        <taxon>Actinomycetota</taxon>
        <taxon>Actinomycetes</taxon>
        <taxon>Micrococcales</taxon>
        <taxon>Promicromonosporaceae</taxon>
        <taxon>Xylanimonas</taxon>
    </lineage>
</organism>
<dbReference type="AlphaFoldDB" id="A0A4V0YFT9"/>
<proteinExistence type="predicted"/>
<dbReference type="Proteomes" id="UP000292118">
    <property type="component" value="Chromosome"/>
</dbReference>
<evidence type="ECO:0000313" key="4">
    <source>
        <dbReference type="Proteomes" id="UP000292118"/>
    </source>
</evidence>
<sequence>MSAPLTVVGDGTTAASRAGRRWRRARWTVLVLASLALVVAVLAVSRPPTSETPWAPDSTAPTGARAVARVLERQGVEVRHVTTVDEAVRAAGAGTTLLVAPAPMLEDGQAQALAATRADLVLVRPGGTLLDLATDGQVTIAPVAVPGRRAPGCDVPAAVAAGELDLDGGLVPGSPAVVPCYADRGGDGVDAVAALVQVEVAGRTVTAVDDPAFLQNGDVTAQGNAALALTLLGEHDRLVWFVQDPFDVSTGAEVDPGSGVLPGWLRPVALWALLCVLVAAAWRARRLGPLVTEDLPVIVPAAEATRGRGRLYRRARSRGHAATALRAAAAERMAGRLGVPRSAGPATLVDTLARATDRDPQAVHDLLYGPSPADDAALSALAERLDQLESEVHRP</sequence>
<dbReference type="RefSeq" id="WP_129186273.1">
    <property type="nucleotide sequence ID" value="NZ_CP035493.1"/>
</dbReference>